<evidence type="ECO:0000313" key="1">
    <source>
        <dbReference type="EMBL" id="TFK63605.1"/>
    </source>
</evidence>
<name>A0ACD3ADV1_9AGAR</name>
<reference evidence="1 2" key="1">
    <citation type="journal article" date="2019" name="Nat. Ecol. Evol.">
        <title>Megaphylogeny resolves global patterns of mushroom evolution.</title>
        <authorList>
            <person name="Varga T."/>
            <person name="Krizsan K."/>
            <person name="Foldi C."/>
            <person name="Dima B."/>
            <person name="Sanchez-Garcia M."/>
            <person name="Sanchez-Ramirez S."/>
            <person name="Szollosi G.J."/>
            <person name="Szarkandi J.G."/>
            <person name="Papp V."/>
            <person name="Albert L."/>
            <person name="Andreopoulos W."/>
            <person name="Angelini C."/>
            <person name="Antonin V."/>
            <person name="Barry K.W."/>
            <person name="Bougher N.L."/>
            <person name="Buchanan P."/>
            <person name="Buyck B."/>
            <person name="Bense V."/>
            <person name="Catcheside P."/>
            <person name="Chovatia M."/>
            <person name="Cooper J."/>
            <person name="Damon W."/>
            <person name="Desjardin D."/>
            <person name="Finy P."/>
            <person name="Geml J."/>
            <person name="Haridas S."/>
            <person name="Hughes K."/>
            <person name="Justo A."/>
            <person name="Karasinski D."/>
            <person name="Kautmanova I."/>
            <person name="Kiss B."/>
            <person name="Kocsube S."/>
            <person name="Kotiranta H."/>
            <person name="LaButti K.M."/>
            <person name="Lechner B.E."/>
            <person name="Liimatainen K."/>
            <person name="Lipzen A."/>
            <person name="Lukacs Z."/>
            <person name="Mihaltcheva S."/>
            <person name="Morgado L.N."/>
            <person name="Niskanen T."/>
            <person name="Noordeloos M.E."/>
            <person name="Ohm R.A."/>
            <person name="Ortiz-Santana B."/>
            <person name="Ovrebo C."/>
            <person name="Racz N."/>
            <person name="Riley R."/>
            <person name="Savchenko A."/>
            <person name="Shiryaev A."/>
            <person name="Soop K."/>
            <person name="Spirin V."/>
            <person name="Szebenyi C."/>
            <person name="Tomsovsky M."/>
            <person name="Tulloss R.E."/>
            <person name="Uehling J."/>
            <person name="Grigoriev I.V."/>
            <person name="Vagvolgyi C."/>
            <person name="Papp T."/>
            <person name="Martin F.M."/>
            <person name="Miettinen O."/>
            <person name="Hibbett D.S."/>
            <person name="Nagy L.G."/>
        </authorList>
    </citation>
    <scope>NUCLEOTIDE SEQUENCE [LARGE SCALE GENOMIC DNA]</scope>
    <source>
        <strain evidence="1 2">NL-1719</strain>
    </source>
</reference>
<organism evidence="1 2">
    <name type="scientific">Pluteus cervinus</name>
    <dbReference type="NCBI Taxonomy" id="181527"/>
    <lineage>
        <taxon>Eukaryota</taxon>
        <taxon>Fungi</taxon>
        <taxon>Dikarya</taxon>
        <taxon>Basidiomycota</taxon>
        <taxon>Agaricomycotina</taxon>
        <taxon>Agaricomycetes</taxon>
        <taxon>Agaricomycetidae</taxon>
        <taxon>Agaricales</taxon>
        <taxon>Pluteineae</taxon>
        <taxon>Pluteaceae</taxon>
        <taxon>Pluteus</taxon>
    </lineage>
</organism>
<proteinExistence type="predicted"/>
<dbReference type="EMBL" id="ML208514">
    <property type="protein sequence ID" value="TFK63605.1"/>
    <property type="molecule type" value="Genomic_DNA"/>
</dbReference>
<sequence length="178" mass="20637">MTTRRRQRQRDEEVNKIIVEGRWAGEAGRSWLELRADYIYSLNVRRTKTEGVRKKLTNGNGNVEGVIRGYHGGDDSMRKETLYVMVHREDEVLPRKKRIQVAPNELRAVEEDVNQREKERGQKNNKKFTSNVEQRGCVKVREQLDPAVDVLRTWRGGEGEAEVGVEVVEEQGTWKFAS</sequence>
<accession>A0ACD3ADV1</accession>
<dbReference type="Proteomes" id="UP000308600">
    <property type="component" value="Unassembled WGS sequence"/>
</dbReference>
<keyword evidence="2" id="KW-1185">Reference proteome</keyword>
<gene>
    <name evidence="1" type="ORF">BDN72DRAFT_861974</name>
</gene>
<protein>
    <submittedName>
        <fullName evidence="1">Uncharacterized protein</fullName>
    </submittedName>
</protein>
<evidence type="ECO:0000313" key="2">
    <source>
        <dbReference type="Proteomes" id="UP000308600"/>
    </source>
</evidence>